<dbReference type="Proteomes" id="UP000752172">
    <property type="component" value="Unassembled WGS sequence"/>
</dbReference>
<accession>A0A0R3BVR4</accession>
<evidence type="ECO:0000313" key="7">
    <source>
        <dbReference type="EMBL" id="HJH17722.1"/>
    </source>
</evidence>
<dbReference type="RefSeq" id="WP_003190448.1">
    <property type="nucleotide sequence ID" value="NZ_BQIH01000003.1"/>
</dbReference>
<evidence type="ECO:0000313" key="10">
    <source>
        <dbReference type="EMBL" id="NNA71295.1"/>
    </source>
</evidence>
<dbReference type="GO" id="GO:0043709">
    <property type="term" value="P:cell adhesion involved in single-species biofilm formation"/>
    <property type="evidence" value="ECO:0007669"/>
    <property type="project" value="TreeGrafter"/>
</dbReference>
<proteinExistence type="inferred from homology"/>
<evidence type="ECO:0000256" key="3">
    <source>
        <dbReference type="ARBA" id="ARBA00022729"/>
    </source>
</evidence>
<dbReference type="GeneID" id="86983317"/>
<dbReference type="Proteomes" id="UP000003213">
    <property type="component" value="Chromosome"/>
</dbReference>
<comment type="similarity">
    <text evidence="2">Belongs to the fimbrial protein family.</text>
</comment>
<evidence type="ECO:0000313" key="6">
    <source>
        <dbReference type="EMBL" id="EIK60022.1"/>
    </source>
</evidence>
<dbReference type="Proteomes" id="UP000535954">
    <property type="component" value="Unassembled WGS sequence"/>
</dbReference>
<dbReference type="PATRIC" id="fig|1038924.3.peg.2025"/>
<feature type="signal peptide" evidence="5">
    <location>
        <begin position="1"/>
        <end position="22"/>
    </location>
</feature>
<dbReference type="Proteomes" id="UP000586252">
    <property type="component" value="Unassembled WGS sequence"/>
</dbReference>
<keyword evidence="3 5" id="KW-0732">Signal</keyword>
<reference evidence="8 16" key="2">
    <citation type="submission" date="2019-11" db="EMBL/GenBank/DDBJ databases">
        <title>Epiphytic Pseudomonas syringae from cherry orchards.</title>
        <authorList>
            <person name="Hulin M.T."/>
        </authorList>
    </citation>
    <scope>NUCLEOTIDE SEQUENCE [LARGE SCALE GENOMIC DNA]</scope>
    <source>
        <strain evidence="8 16">PA-6-3B</strain>
    </source>
</reference>
<dbReference type="EMBL" id="DYTS01000058">
    <property type="protein sequence ID" value="HJH17722.1"/>
    <property type="molecule type" value="Genomic_DNA"/>
</dbReference>
<evidence type="ECO:0000256" key="5">
    <source>
        <dbReference type="SAM" id="SignalP"/>
    </source>
</evidence>
<evidence type="ECO:0000313" key="13">
    <source>
        <dbReference type="Proteomes" id="UP000535954"/>
    </source>
</evidence>
<sequence length="182" mass="18107">MNYKARALAVLVAATVSSAAMASDGKIDFNGELKAETCQVAVNGAAASGATTVTLPTISTASLASAGQVAGQTGFNIELSKCSAAIKTAAAFFESGGGVDPASGNVKNISGSATKVQLQLVDATNGNAIKAGNTSQVTSTSRVTVDPTALTAVLPYAVQYYAQSATTPGTVVGSVTYSINYQ</sequence>
<keyword evidence="16" id="KW-1185">Reference proteome</keyword>
<evidence type="ECO:0000256" key="2">
    <source>
        <dbReference type="ARBA" id="ARBA00006671"/>
    </source>
</evidence>
<dbReference type="InterPro" id="IPR039458">
    <property type="entry name" value="FimA-like"/>
</dbReference>
<dbReference type="SUPFAM" id="SSF49401">
    <property type="entry name" value="Bacterial adhesins"/>
    <property type="match status" value="1"/>
</dbReference>
<reference evidence="13 14" key="3">
    <citation type="journal article" date="2020" name="Front. Microbiol.">
        <title>Genetic Organization of the aprX-lipA2 Operon Affects the Proteolytic Potential of Pseudomonas Species in Milk.</title>
        <authorList>
            <person name="Maier C."/>
            <person name="Huptas C."/>
            <person name="von Neubeck M."/>
            <person name="Scherer S."/>
            <person name="Wenning M."/>
            <person name="Lucking G."/>
        </authorList>
    </citation>
    <scope>NUCLEOTIDE SEQUENCE [LARGE SCALE GENOMIC DNA]</scope>
    <source>
        <strain evidence="9 14">WS 4997</strain>
        <strain evidence="11 15">WS 5404</strain>
        <strain evidence="10 13">WS 5405</strain>
    </source>
</reference>
<accession>A0A219A0A1</accession>
<gene>
    <name evidence="8" type="ORF">GIW47_25395</name>
    <name evidence="10" type="ORF">HBO13_01400</name>
    <name evidence="9" type="ORF">HBO18_02260</name>
    <name evidence="11" type="ORF">HBO30_15775</name>
    <name evidence="7" type="ORF">K8W20_03270</name>
    <name evidence="6" type="ORF">PflSS101_2076</name>
</gene>
<dbReference type="OrthoDB" id="7030999at2"/>
<dbReference type="InterPro" id="IPR050263">
    <property type="entry name" value="Bact_Fimbrial_Adh_Pro"/>
</dbReference>
<organism evidence="6 12">
    <name type="scientific">Pseudomonas lactis</name>
    <dbReference type="NCBI Taxonomy" id="1615674"/>
    <lineage>
        <taxon>Bacteria</taxon>
        <taxon>Pseudomonadati</taxon>
        <taxon>Pseudomonadota</taxon>
        <taxon>Gammaproteobacteria</taxon>
        <taxon>Pseudomonadales</taxon>
        <taxon>Pseudomonadaceae</taxon>
        <taxon>Pseudomonas</taxon>
    </lineage>
</organism>
<dbReference type="EMBL" id="JAAQYH010000001">
    <property type="protein sequence ID" value="NNA71295.1"/>
    <property type="molecule type" value="Genomic_DNA"/>
</dbReference>
<evidence type="ECO:0000313" key="14">
    <source>
        <dbReference type="Proteomes" id="UP000583279"/>
    </source>
</evidence>
<dbReference type="Pfam" id="PF16970">
    <property type="entry name" value="FimA"/>
    <property type="match status" value="1"/>
</dbReference>
<dbReference type="EMBL" id="WKDU01000043">
    <property type="protein sequence ID" value="MCF5155941.1"/>
    <property type="molecule type" value="Genomic_DNA"/>
</dbReference>
<protein>
    <submittedName>
        <fullName evidence="6 7">Fimbrial protein</fullName>
    </submittedName>
</protein>
<accession>I4K5N2</accession>
<evidence type="ECO:0000256" key="4">
    <source>
        <dbReference type="ARBA" id="ARBA00023263"/>
    </source>
</evidence>
<evidence type="ECO:0000313" key="11">
    <source>
        <dbReference type="EMBL" id="NNA80186.1"/>
    </source>
</evidence>
<keyword evidence="4" id="KW-0281">Fimbrium</keyword>
<dbReference type="Gene3D" id="2.60.40.1090">
    <property type="entry name" value="Fimbrial-type adhesion domain"/>
    <property type="match status" value="1"/>
</dbReference>
<dbReference type="EMBL" id="JAAQYK010000001">
    <property type="protein sequence ID" value="NNA42937.1"/>
    <property type="molecule type" value="Genomic_DNA"/>
</dbReference>
<dbReference type="EMBL" id="AHPN01000001">
    <property type="protein sequence ID" value="EIK60022.1"/>
    <property type="molecule type" value="Genomic_DNA"/>
</dbReference>
<reference evidence="7" key="4">
    <citation type="journal article" date="2021" name="PeerJ">
        <title>Extensive microbial diversity within the chicken gut microbiome revealed by metagenomics and culture.</title>
        <authorList>
            <person name="Gilroy R."/>
            <person name="Ravi A."/>
            <person name="Getino M."/>
            <person name="Pursley I."/>
            <person name="Horton D.L."/>
            <person name="Alikhan N.F."/>
            <person name="Baker D."/>
            <person name="Gharbi K."/>
            <person name="Hall N."/>
            <person name="Watson M."/>
            <person name="Adriaenssens E.M."/>
            <person name="Foster-Nyarko E."/>
            <person name="Jarju S."/>
            <person name="Secka A."/>
            <person name="Antonio M."/>
            <person name="Oren A."/>
            <person name="Chaudhuri R.R."/>
            <person name="La Ragione R."/>
            <person name="Hildebrand F."/>
            <person name="Pallen M.J."/>
        </authorList>
    </citation>
    <scope>NUCLEOTIDE SEQUENCE</scope>
    <source>
        <strain evidence="7">ChiSjej2B20-17149</strain>
    </source>
</reference>
<dbReference type="InterPro" id="IPR036937">
    <property type="entry name" value="Adhesion_dom_fimbrial_sf"/>
</dbReference>
<dbReference type="GO" id="GO:0009289">
    <property type="term" value="C:pilus"/>
    <property type="evidence" value="ECO:0007669"/>
    <property type="project" value="UniProtKB-SubCell"/>
</dbReference>
<feature type="chain" id="PRO_5044546426" evidence="5">
    <location>
        <begin position="23"/>
        <end position="182"/>
    </location>
</feature>
<reference evidence="6 12" key="1">
    <citation type="journal article" date="2012" name="PLoS Genet.">
        <title>Comparative Genomics of Plant-Associated Pseudomonas spp.: Insights into Diversity and Inheritance of Traits Involved in Multitrophic Interactions.</title>
        <authorList>
            <person name="Loper J.E."/>
            <person name="Hassan K.A."/>
            <person name="Mavrodi D.V."/>
            <person name="Davis E.W.II."/>
            <person name="Lim C.K."/>
            <person name="Shaffer B.T."/>
            <person name="Elbourne L.D."/>
            <person name="Stockwell V.O."/>
            <person name="Hartney S.L."/>
            <person name="Breakwell K."/>
            <person name="Henkels M.D."/>
            <person name="Tetu S.G."/>
            <person name="Rangel L.I."/>
            <person name="Kidarsa T.A."/>
            <person name="Wilson N.L."/>
            <person name="van de Mortel J.E."/>
            <person name="Song C."/>
            <person name="Blumhagen R."/>
            <person name="Radune D."/>
            <person name="Hostetler J.B."/>
            <person name="Brinkac L.M."/>
            <person name="Durkin A.S."/>
            <person name="Kluepfel D.A."/>
            <person name="Wechter W.P."/>
            <person name="Anderson A.J."/>
            <person name="Kim Y.C."/>
            <person name="Pierson L.S.III."/>
            <person name="Pierson E.A."/>
            <person name="Lindow S.E."/>
            <person name="Kobayashi D.Y."/>
            <person name="Raaijmakers J.M."/>
            <person name="Weller D.M."/>
            <person name="Thomashow L.S."/>
            <person name="Allen A.E."/>
            <person name="Paulsen I.T."/>
        </authorList>
    </citation>
    <scope>NUCLEOTIDE SEQUENCE [LARGE SCALE GENOMIC DNA]</scope>
    <source>
        <strain evidence="6 12">SS101</strain>
    </source>
</reference>
<reference evidence="7" key="5">
    <citation type="submission" date="2021-09" db="EMBL/GenBank/DDBJ databases">
        <authorList>
            <person name="Gilroy R."/>
        </authorList>
    </citation>
    <scope>NUCLEOTIDE SEQUENCE</scope>
    <source>
        <strain evidence="7">ChiSjej2B20-17149</strain>
    </source>
</reference>
<dbReference type="AlphaFoldDB" id="A0A0R3BVR4"/>
<evidence type="ECO:0000313" key="9">
    <source>
        <dbReference type="EMBL" id="NNA42937.1"/>
    </source>
</evidence>
<evidence type="ECO:0000313" key="12">
    <source>
        <dbReference type="Proteomes" id="UP000003213"/>
    </source>
</evidence>
<comment type="subcellular location">
    <subcellularLocation>
        <location evidence="1">Fimbrium</location>
    </subcellularLocation>
</comment>
<dbReference type="Proteomes" id="UP000583279">
    <property type="component" value="Unassembled WGS sequence"/>
</dbReference>
<evidence type="ECO:0000313" key="8">
    <source>
        <dbReference type="EMBL" id="MCF5155941.1"/>
    </source>
</evidence>
<name>A0A0R3BVR4_9PSED</name>
<dbReference type="InterPro" id="IPR008966">
    <property type="entry name" value="Adhesion_dom_sf"/>
</dbReference>
<dbReference type="PANTHER" id="PTHR33420">
    <property type="entry name" value="FIMBRIAL SUBUNIT ELFA-RELATED"/>
    <property type="match status" value="1"/>
</dbReference>
<dbReference type="Proteomes" id="UP000814074">
    <property type="component" value="Unassembled WGS sequence"/>
</dbReference>
<comment type="caution">
    <text evidence="6">The sequence shown here is derived from an EMBL/GenBank/DDBJ whole genome shotgun (WGS) entry which is preliminary data.</text>
</comment>
<dbReference type="PANTHER" id="PTHR33420:SF3">
    <property type="entry name" value="FIMBRIAL SUBUNIT ELFA"/>
    <property type="match status" value="1"/>
</dbReference>
<dbReference type="EMBL" id="JAAQYI010000008">
    <property type="protein sequence ID" value="NNA80186.1"/>
    <property type="molecule type" value="Genomic_DNA"/>
</dbReference>
<evidence type="ECO:0000256" key="1">
    <source>
        <dbReference type="ARBA" id="ARBA00004561"/>
    </source>
</evidence>
<evidence type="ECO:0000313" key="16">
    <source>
        <dbReference type="Proteomes" id="UP000814074"/>
    </source>
</evidence>
<evidence type="ECO:0000313" key="15">
    <source>
        <dbReference type="Proteomes" id="UP000586252"/>
    </source>
</evidence>